<organism evidence="1 2">
    <name type="scientific">Russula earlei</name>
    <dbReference type="NCBI Taxonomy" id="71964"/>
    <lineage>
        <taxon>Eukaryota</taxon>
        <taxon>Fungi</taxon>
        <taxon>Dikarya</taxon>
        <taxon>Basidiomycota</taxon>
        <taxon>Agaricomycotina</taxon>
        <taxon>Agaricomycetes</taxon>
        <taxon>Russulales</taxon>
        <taxon>Russulaceae</taxon>
        <taxon>Russula</taxon>
    </lineage>
</organism>
<evidence type="ECO:0000313" key="2">
    <source>
        <dbReference type="Proteomes" id="UP001207468"/>
    </source>
</evidence>
<accession>A0ACC0UKD2</accession>
<dbReference type="EMBL" id="JAGFNK010000021">
    <property type="protein sequence ID" value="KAI9511509.1"/>
    <property type="molecule type" value="Genomic_DNA"/>
</dbReference>
<protein>
    <submittedName>
        <fullName evidence="1">Tubulin nucleotide-binding domain-like protein</fullName>
    </submittedName>
</protein>
<proteinExistence type="predicted"/>
<sequence length="504" mass="57109">MKEIIYVQAGNGSNHVGTHFWNAQQSYFTYNPDEDVLVDHDVSFREGVSPRGEPTYCPRVLQFDRKGTFVLLFPSHGPSLSDGTVDEIRQDQIPDIAYQTQLDQEADENDFVGPQDPKTSSLLPPLRASDIRYWSDYNRVHYLPRSMHRLPDLAEWETADGDWQGGRETFLRYDSENALMDDSFRLFVEECDTFQGLQLCTDNASFGSFVNSLLMAFRDEFPKQPTLMFAVMSDVVPGNLEIDDVRGIRKALNDALCLRGLNELSTMTVPLQSPSNWRPGSWTAELTTDLQSIYEASGVLSAHFENVTLPLRLKVRESLYGFCQQLNVYGNTPFAELSGAFRRPLSIRDVTRGWPELRCPGTQVREARSSRRALQDLIPTGTAWFPHSLHAPIEYPLPSSFPSFFRAKDLRVELRHTSQGILTRPRSVPMLSTLASGWLLPRLFSQYADFVGACVRRKIDWATLGIDKDEAQQLRDDLWTLRDNFGEGSELASNEDGEEGLDEG</sequence>
<gene>
    <name evidence="1" type="ORF">F5148DRAFT_975153</name>
</gene>
<dbReference type="Proteomes" id="UP001207468">
    <property type="component" value="Unassembled WGS sequence"/>
</dbReference>
<keyword evidence="2" id="KW-1185">Reference proteome</keyword>
<name>A0ACC0UKD2_9AGAM</name>
<comment type="caution">
    <text evidence="1">The sequence shown here is derived from an EMBL/GenBank/DDBJ whole genome shotgun (WGS) entry which is preliminary data.</text>
</comment>
<reference evidence="1" key="1">
    <citation type="submission" date="2021-03" db="EMBL/GenBank/DDBJ databases">
        <title>Evolutionary priming and transition to the ectomycorrhizal habit in an iconic lineage of mushroom-forming fungi: is preadaptation a requirement?</title>
        <authorList>
            <consortium name="DOE Joint Genome Institute"/>
            <person name="Looney B.P."/>
            <person name="Miyauchi S."/>
            <person name="Morin E."/>
            <person name="Drula E."/>
            <person name="Courty P.E."/>
            <person name="Chicoki N."/>
            <person name="Fauchery L."/>
            <person name="Kohler A."/>
            <person name="Kuo A."/>
            <person name="LaButti K."/>
            <person name="Pangilinan J."/>
            <person name="Lipzen A."/>
            <person name="Riley R."/>
            <person name="Andreopoulos W."/>
            <person name="He G."/>
            <person name="Johnson J."/>
            <person name="Barry K.W."/>
            <person name="Grigoriev I.V."/>
            <person name="Nagy L."/>
            <person name="Hibbett D."/>
            <person name="Henrissat B."/>
            <person name="Matheny P.B."/>
            <person name="Labbe J."/>
            <person name="Martin A.F."/>
        </authorList>
    </citation>
    <scope>NUCLEOTIDE SEQUENCE</scope>
    <source>
        <strain evidence="1">BPL698</strain>
    </source>
</reference>
<evidence type="ECO:0000313" key="1">
    <source>
        <dbReference type="EMBL" id="KAI9511509.1"/>
    </source>
</evidence>